<dbReference type="InterPro" id="IPR024199">
    <property type="entry name" value="Uncharacterised_DsbB"/>
</dbReference>
<dbReference type="STRING" id="1379903.ATO8_08056"/>
<keyword evidence="7" id="KW-1185">Reference proteome</keyword>
<evidence type="ECO:0000313" key="7">
    <source>
        <dbReference type="Proteomes" id="UP000019063"/>
    </source>
</evidence>
<evidence type="ECO:0000256" key="4">
    <source>
        <dbReference type="ARBA" id="ARBA00023136"/>
    </source>
</evidence>
<dbReference type="PATRIC" id="fig|1317118.6.peg.1671"/>
<dbReference type="GO" id="GO:0015035">
    <property type="term" value="F:protein-disulfide reductase activity"/>
    <property type="evidence" value="ECO:0007669"/>
    <property type="project" value="InterPro"/>
</dbReference>
<dbReference type="eggNOG" id="COG1495">
    <property type="taxonomic scope" value="Bacteria"/>
</dbReference>
<comment type="subcellular location">
    <subcellularLocation>
        <location evidence="1">Membrane</location>
        <topology evidence="1">Multi-pass membrane protein</topology>
    </subcellularLocation>
</comment>
<dbReference type="InterPro" id="IPR023380">
    <property type="entry name" value="DsbB-like_sf"/>
</dbReference>
<accession>W4HK95</accession>
<name>W4HK95_9RHOB</name>
<comment type="caution">
    <text evidence="6">The sequence shown here is derived from an EMBL/GenBank/DDBJ whole genome shotgun (WGS) entry which is preliminary data.</text>
</comment>
<protein>
    <recommendedName>
        <fullName evidence="8">Disulfide bond formation protein B</fullName>
    </recommendedName>
</protein>
<evidence type="ECO:0000256" key="2">
    <source>
        <dbReference type="ARBA" id="ARBA00022692"/>
    </source>
</evidence>
<organism evidence="6 7">
    <name type="scientific">Roseivivax marinus</name>
    <dbReference type="NCBI Taxonomy" id="1379903"/>
    <lineage>
        <taxon>Bacteria</taxon>
        <taxon>Pseudomonadati</taxon>
        <taxon>Pseudomonadota</taxon>
        <taxon>Alphaproteobacteria</taxon>
        <taxon>Rhodobacterales</taxon>
        <taxon>Roseobacteraceae</taxon>
        <taxon>Roseivivax</taxon>
    </lineage>
</organism>
<evidence type="ECO:0000313" key="6">
    <source>
        <dbReference type="EMBL" id="ETW13149.1"/>
    </source>
</evidence>
<dbReference type="InterPro" id="IPR003752">
    <property type="entry name" value="DiS_bond_form_DsbB/BdbC"/>
</dbReference>
<dbReference type="SUPFAM" id="SSF158442">
    <property type="entry name" value="DsbB-like"/>
    <property type="match status" value="1"/>
</dbReference>
<dbReference type="PIRSF" id="PIRSF033913">
    <property type="entry name" value="S-S_format_DsbB"/>
    <property type="match status" value="1"/>
</dbReference>
<evidence type="ECO:0000256" key="1">
    <source>
        <dbReference type="ARBA" id="ARBA00004141"/>
    </source>
</evidence>
<dbReference type="AlphaFoldDB" id="W4HK95"/>
<dbReference type="Pfam" id="PF02600">
    <property type="entry name" value="DsbB"/>
    <property type="match status" value="1"/>
</dbReference>
<dbReference type="GO" id="GO:0016020">
    <property type="term" value="C:membrane"/>
    <property type="evidence" value="ECO:0007669"/>
    <property type="project" value="UniProtKB-SubCell"/>
</dbReference>
<feature type="transmembrane region" description="Helical" evidence="5">
    <location>
        <begin position="47"/>
        <end position="70"/>
    </location>
</feature>
<proteinExistence type="predicted"/>
<evidence type="ECO:0000256" key="5">
    <source>
        <dbReference type="SAM" id="Phobius"/>
    </source>
</evidence>
<evidence type="ECO:0000256" key="3">
    <source>
        <dbReference type="ARBA" id="ARBA00022989"/>
    </source>
</evidence>
<keyword evidence="3 5" id="KW-1133">Transmembrane helix</keyword>
<dbReference type="RefSeq" id="WP_043843603.1">
    <property type="nucleotide sequence ID" value="NZ_AQQW01000004.1"/>
</dbReference>
<dbReference type="GO" id="GO:0006457">
    <property type="term" value="P:protein folding"/>
    <property type="evidence" value="ECO:0007669"/>
    <property type="project" value="InterPro"/>
</dbReference>
<dbReference type="Proteomes" id="UP000019063">
    <property type="component" value="Unassembled WGS sequence"/>
</dbReference>
<evidence type="ECO:0008006" key="8">
    <source>
        <dbReference type="Google" id="ProtNLM"/>
    </source>
</evidence>
<reference evidence="6 7" key="1">
    <citation type="journal article" date="2014" name="Antonie Van Leeuwenhoek">
        <title>Roseivivax atlanticus sp. nov., isolated from surface seawater of the Atlantic Ocean.</title>
        <authorList>
            <person name="Li G."/>
            <person name="Lai Q."/>
            <person name="Liu X."/>
            <person name="Sun F."/>
            <person name="Shao Z."/>
        </authorList>
    </citation>
    <scope>NUCLEOTIDE SEQUENCE [LARGE SCALE GENOMIC DNA]</scope>
    <source>
        <strain evidence="6 7">22II-s10s</strain>
    </source>
</reference>
<dbReference type="EMBL" id="AQQW01000004">
    <property type="protein sequence ID" value="ETW13149.1"/>
    <property type="molecule type" value="Genomic_DNA"/>
</dbReference>
<dbReference type="Gene3D" id="1.20.1550.10">
    <property type="entry name" value="DsbB-like"/>
    <property type="match status" value="1"/>
</dbReference>
<gene>
    <name evidence="6" type="ORF">ATO8_08056</name>
</gene>
<keyword evidence="2 5" id="KW-0812">Transmembrane</keyword>
<feature type="transmembrane region" description="Helical" evidence="5">
    <location>
        <begin position="133"/>
        <end position="152"/>
    </location>
</feature>
<keyword evidence="4 5" id="KW-0472">Membrane</keyword>
<sequence length="157" mass="16235">MSRTLLIALAAGGSAALLLAAFGFQYLGDLPPCKLCIWQRWPHGVAVVAGGVALALGAAWAILLGALAALTTAGVGLYHTGVERGWWEGPTSCTSSGVEGLSTDQLMDQIMSAPLVRCDDVAWQMAGLSMASWNAIAALVLAGLWIAAWQAGRSRPS</sequence>